<organism evidence="1 2">
    <name type="scientific">Albidovulum sediminis</name>
    <dbReference type="NCBI Taxonomy" id="3066345"/>
    <lineage>
        <taxon>Bacteria</taxon>
        <taxon>Pseudomonadati</taxon>
        <taxon>Pseudomonadota</taxon>
        <taxon>Alphaproteobacteria</taxon>
        <taxon>Rhodobacterales</taxon>
        <taxon>Paracoccaceae</taxon>
        <taxon>Albidovulum</taxon>
    </lineage>
</organism>
<gene>
    <name evidence="1" type="ORF">N5I32_14380</name>
</gene>
<comment type="caution">
    <text evidence="1">The sequence shown here is derived from an EMBL/GenBank/DDBJ whole genome shotgun (WGS) entry which is preliminary data.</text>
</comment>
<protein>
    <recommendedName>
        <fullName evidence="3">Lipoprotein</fullName>
    </recommendedName>
</protein>
<evidence type="ECO:0000313" key="2">
    <source>
        <dbReference type="Proteomes" id="UP001205601"/>
    </source>
</evidence>
<dbReference type="PROSITE" id="PS51257">
    <property type="entry name" value="PROKAR_LIPOPROTEIN"/>
    <property type="match status" value="1"/>
</dbReference>
<accession>A0ABT2NT01</accession>
<reference evidence="2" key="1">
    <citation type="submission" date="2023-07" db="EMBL/GenBank/DDBJ databases">
        <title>Defluviimonas sediminis sp. nov., isolated from mangrove sediment.</title>
        <authorList>
            <person name="Liu L."/>
            <person name="Li J."/>
            <person name="Huang Y."/>
            <person name="Pan J."/>
            <person name="Li M."/>
        </authorList>
    </citation>
    <scope>NUCLEOTIDE SEQUENCE [LARGE SCALE GENOMIC DNA]</scope>
    <source>
        <strain evidence="2">FT324</strain>
    </source>
</reference>
<evidence type="ECO:0008006" key="3">
    <source>
        <dbReference type="Google" id="ProtNLM"/>
    </source>
</evidence>
<keyword evidence="2" id="KW-1185">Reference proteome</keyword>
<dbReference type="RefSeq" id="WP_261496562.1">
    <property type="nucleotide sequence ID" value="NZ_JAOCQF010000002.1"/>
</dbReference>
<evidence type="ECO:0000313" key="1">
    <source>
        <dbReference type="EMBL" id="MCT8330709.1"/>
    </source>
</evidence>
<dbReference type="Proteomes" id="UP001205601">
    <property type="component" value="Unassembled WGS sequence"/>
</dbReference>
<sequence length="48" mass="4861">MGGVSRTVAVLALVLGVAACSRDKVELTQCEEGVSEIARTADVAPPSC</sequence>
<proteinExistence type="predicted"/>
<dbReference type="EMBL" id="JAOCQF010000002">
    <property type="protein sequence ID" value="MCT8330709.1"/>
    <property type="molecule type" value="Genomic_DNA"/>
</dbReference>
<name>A0ABT2NT01_9RHOB</name>